<name>A0A8H4K8Q3_9HYPO</name>
<feature type="chain" id="PRO_5034462335" evidence="1">
    <location>
        <begin position="21"/>
        <end position="123"/>
    </location>
</feature>
<feature type="signal peptide" evidence="1">
    <location>
        <begin position="1"/>
        <end position="20"/>
    </location>
</feature>
<dbReference type="OrthoDB" id="3257981at2759"/>
<accession>A0A8H4K8Q3</accession>
<evidence type="ECO:0000256" key="1">
    <source>
        <dbReference type="SAM" id="SignalP"/>
    </source>
</evidence>
<keyword evidence="1" id="KW-0732">Signal</keyword>
<gene>
    <name evidence="2" type="ORF">FALBO_17033</name>
</gene>
<dbReference type="AlphaFoldDB" id="A0A8H4K8Q3"/>
<evidence type="ECO:0000313" key="3">
    <source>
        <dbReference type="Proteomes" id="UP000554235"/>
    </source>
</evidence>
<organism evidence="2 3">
    <name type="scientific">Fusarium albosuccineum</name>
    <dbReference type="NCBI Taxonomy" id="1237068"/>
    <lineage>
        <taxon>Eukaryota</taxon>
        <taxon>Fungi</taxon>
        <taxon>Dikarya</taxon>
        <taxon>Ascomycota</taxon>
        <taxon>Pezizomycotina</taxon>
        <taxon>Sordariomycetes</taxon>
        <taxon>Hypocreomycetidae</taxon>
        <taxon>Hypocreales</taxon>
        <taxon>Nectriaceae</taxon>
        <taxon>Fusarium</taxon>
        <taxon>Fusarium decemcellulare species complex</taxon>
    </lineage>
</organism>
<dbReference type="Proteomes" id="UP000554235">
    <property type="component" value="Unassembled WGS sequence"/>
</dbReference>
<sequence length="123" mass="13171">MLPTGVFAAVLLALAGSGAATNVHVNRGCILIGGSPACAGKGKGGPVRINNGQTRIHARFSGNKNPFNENSGCYLNARWPQHYGDIYFGADNCLYDSKGQNINGQCCTSGQQRVRNPYNYWYG</sequence>
<comment type="caution">
    <text evidence="2">The sequence shown here is derived from an EMBL/GenBank/DDBJ whole genome shotgun (WGS) entry which is preliminary data.</text>
</comment>
<evidence type="ECO:0000313" key="2">
    <source>
        <dbReference type="EMBL" id="KAF4446782.1"/>
    </source>
</evidence>
<proteinExistence type="predicted"/>
<dbReference type="EMBL" id="JAADYS010003493">
    <property type="protein sequence ID" value="KAF4446782.1"/>
    <property type="molecule type" value="Genomic_DNA"/>
</dbReference>
<protein>
    <submittedName>
        <fullName evidence="2">dUTPase</fullName>
    </submittedName>
</protein>
<keyword evidence="3" id="KW-1185">Reference proteome</keyword>
<reference evidence="2 3" key="1">
    <citation type="submission" date="2020-01" db="EMBL/GenBank/DDBJ databases">
        <title>Identification and distribution of gene clusters putatively required for synthesis of sphingolipid metabolism inhibitors in phylogenetically diverse species of the filamentous fungus Fusarium.</title>
        <authorList>
            <person name="Kim H.-S."/>
            <person name="Busman M."/>
            <person name="Brown D.W."/>
            <person name="Divon H."/>
            <person name="Uhlig S."/>
            <person name="Proctor R.H."/>
        </authorList>
    </citation>
    <scope>NUCLEOTIDE SEQUENCE [LARGE SCALE GENOMIC DNA]</scope>
    <source>
        <strain evidence="2 3">NRRL 20459</strain>
    </source>
</reference>